<organism evidence="2 3">
    <name type="scientific">Patagioenas fasciata monilis</name>
    <dbReference type="NCBI Taxonomy" id="372326"/>
    <lineage>
        <taxon>Eukaryota</taxon>
        <taxon>Metazoa</taxon>
        <taxon>Chordata</taxon>
        <taxon>Craniata</taxon>
        <taxon>Vertebrata</taxon>
        <taxon>Euteleostomi</taxon>
        <taxon>Archelosauria</taxon>
        <taxon>Archosauria</taxon>
        <taxon>Dinosauria</taxon>
        <taxon>Saurischia</taxon>
        <taxon>Theropoda</taxon>
        <taxon>Coelurosauria</taxon>
        <taxon>Aves</taxon>
        <taxon>Neognathae</taxon>
        <taxon>Neoaves</taxon>
        <taxon>Columbimorphae</taxon>
        <taxon>Columbiformes</taxon>
        <taxon>Columbidae</taxon>
        <taxon>Patagioenas</taxon>
    </lineage>
</organism>
<evidence type="ECO:0000313" key="3">
    <source>
        <dbReference type="Proteomes" id="UP000190648"/>
    </source>
</evidence>
<dbReference type="EMBL" id="LSYS01009367">
    <property type="protein sequence ID" value="OPJ67013.1"/>
    <property type="molecule type" value="Genomic_DNA"/>
</dbReference>
<evidence type="ECO:0000313" key="2">
    <source>
        <dbReference type="EMBL" id="OPJ67013.1"/>
    </source>
</evidence>
<dbReference type="AlphaFoldDB" id="A0A1V4J462"/>
<protein>
    <submittedName>
        <fullName evidence="2">Uncharacterized protein</fullName>
    </submittedName>
</protein>
<reference evidence="2 3" key="1">
    <citation type="submission" date="2016-02" db="EMBL/GenBank/DDBJ databases">
        <title>Band-tailed pigeon sequencing and assembly.</title>
        <authorList>
            <person name="Soares A.E."/>
            <person name="Novak B.J."/>
            <person name="Rice E.S."/>
            <person name="O'Connell B."/>
            <person name="Chang D."/>
            <person name="Weber S."/>
            <person name="Shapiro B."/>
        </authorList>
    </citation>
    <scope>NUCLEOTIDE SEQUENCE [LARGE SCALE GENOMIC DNA]</scope>
    <source>
        <strain evidence="2">BTP2013</strain>
        <tissue evidence="2">Blood</tissue>
    </source>
</reference>
<comment type="caution">
    <text evidence="2">The sequence shown here is derived from an EMBL/GenBank/DDBJ whole genome shotgun (WGS) entry which is preliminary data.</text>
</comment>
<feature type="region of interest" description="Disordered" evidence="1">
    <location>
        <begin position="72"/>
        <end position="94"/>
    </location>
</feature>
<keyword evidence="3" id="KW-1185">Reference proteome</keyword>
<accession>A0A1V4J462</accession>
<dbReference type="Proteomes" id="UP000190648">
    <property type="component" value="Unassembled WGS sequence"/>
</dbReference>
<sequence>MRRNKSAEMCGVSPRGPVLFLPTCEDGSHTPEHLKRHWMPVFRRLNRGQGRLGRVKFSVDICPVVMKNEEWDKSSRRTKTGLTEKRKVSMLQAG</sequence>
<gene>
    <name evidence="2" type="ORF">AV530_016945</name>
</gene>
<evidence type="ECO:0000256" key="1">
    <source>
        <dbReference type="SAM" id="MobiDB-lite"/>
    </source>
</evidence>
<proteinExistence type="predicted"/>
<name>A0A1V4J462_PATFA</name>